<accession>A0ABP8JQ21</accession>
<dbReference type="EMBL" id="BAABFR010000037">
    <property type="protein sequence ID" value="GAA4394368.1"/>
    <property type="molecule type" value="Genomic_DNA"/>
</dbReference>
<organism evidence="1 2">
    <name type="scientific">Tsukamurella soli</name>
    <dbReference type="NCBI Taxonomy" id="644556"/>
    <lineage>
        <taxon>Bacteria</taxon>
        <taxon>Bacillati</taxon>
        <taxon>Actinomycetota</taxon>
        <taxon>Actinomycetes</taxon>
        <taxon>Mycobacteriales</taxon>
        <taxon>Tsukamurellaceae</taxon>
        <taxon>Tsukamurella</taxon>
    </lineage>
</organism>
<keyword evidence="2" id="KW-1185">Reference proteome</keyword>
<dbReference type="RefSeq" id="WP_344996394.1">
    <property type="nucleotide sequence ID" value="NZ_BAABFR010000037.1"/>
</dbReference>
<name>A0ABP8JQ21_9ACTN</name>
<protein>
    <recommendedName>
        <fullName evidence="3">Homeodomain-like domain-containing protein</fullName>
    </recommendedName>
</protein>
<dbReference type="Proteomes" id="UP001500635">
    <property type="component" value="Unassembled WGS sequence"/>
</dbReference>
<gene>
    <name evidence="1" type="ORF">GCM10023147_26350</name>
</gene>
<proteinExistence type="predicted"/>
<evidence type="ECO:0000313" key="2">
    <source>
        <dbReference type="Proteomes" id="UP001500635"/>
    </source>
</evidence>
<evidence type="ECO:0008006" key="3">
    <source>
        <dbReference type="Google" id="ProtNLM"/>
    </source>
</evidence>
<reference evidence="2" key="1">
    <citation type="journal article" date="2019" name="Int. J. Syst. Evol. Microbiol.">
        <title>The Global Catalogue of Microorganisms (GCM) 10K type strain sequencing project: providing services to taxonomists for standard genome sequencing and annotation.</title>
        <authorList>
            <consortium name="The Broad Institute Genomics Platform"/>
            <consortium name="The Broad Institute Genome Sequencing Center for Infectious Disease"/>
            <person name="Wu L."/>
            <person name="Ma J."/>
        </authorList>
    </citation>
    <scope>NUCLEOTIDE SEQUENCE [LARGE SCALE GENOMIC DNA]</scope>
    <source>
        <strain evidence="2">JCM 17688</strain>
    </source>
</reference>
<sequence length="96" mass="10314">MTRQVGEFAVANAETRAQIAAEYAADPTAVDAIAARHGISVSTVRSYAEREASVARTVAALDAYERDVIWSGCARGARARWERTYGAEVVARVLGE</sequence>
<comment type="caution">
    <text evidence="1">The sequence shown here is derived from an EMBL/GenBank/DDBJ whole genome shotgun (WGS) entry which is preliminary data.</text>
</comment>
<evidence type="ECO:0000313" key="1">
    <source>
        <dbReference type="EMBL" id="GAA4394368.1"/>
    </source>
</evidence>